<reference evidence="3 4" key="1">
    <citation type="submission" date="2024-02" db="EMBL/GenBank/DDBJ databases">
        <title>Full genome sequence of Nocardioides kribbensis.</title>
        <authorList>
            <person name="Poletto B.L."/>
            <person name="Silva G."/>
            <person name="Galante D."/>
            <person name="Campos K.R."/>
            <person name="Santos M.B.N."/>
            <person name="Sacchi C.T."/>
        </authorList>
    </citation>
    <scope>NUCLEOTIDE SEQUENCE [LARGE SCALE GENOMIC DNA]</scope>
    <source>
        <strain evidence="3 4">O4R</strain>
    </source>
</reference>
<sequence>MPEPTDPADLFTRFLAEEAPVHPLPASEVRRRGDRLRRRHRALTAAAAGAAAALLVATPLALATRGAETAGFDPAAPSPTATPAPGDVDWVTGVPADFPLGAGLRGLSEQPEVVPGFAPDPPVRGCQGGAYTAEAPVRALDAVQLDAPNAPGSEGGVQRGLLLYPDDDAAREVLAAQEAALADGCGSADPLVSDLGEGSVVWVQRSGDAGEGELVQLVTVGNAVLATSTTFGGAGDAQVVEQTRELAQSTSALVVSSLCVFAAAPCSQPPGAPDADATTAGDRVPDGFPLTAGYPDDAAAGSGQPGLQELSRAVGPLTLAACGREVALPPGRTDLVRAGWSDRDDLRLRNLAVFARAEDARAYADDVLALHRDCPVDTGATGTAVETAVVASDLGDQAGVVVRSTTGADAAPPQVLHVVRVGRAVLVSLVTGPSVPAGSSPAEAAAQSDTAVREVAAAMEVFAG</sequence>
<evidence type="ECO:0000313" key="3">
    <source>
        <dbReference type="EMBL" id="MEQ7846036.1"/>
    </source>
</evidence>
<comment type="caution">
    <text evidence="3">The sequence shown here is derived from an EMBL/GenBank/DDBJ whole genome shotgun (WGS) entry which is preliminary data.</text>
</comment>
<feature type="transmembrane region" description="Helical" evidence="2">
    <location>
        <begin position="42"/>
        <end position="62"/>
    </location>
</feature>
<dbReference type="EMBL" id="JBEGDP010000001">
    <property type="protein sequence ID" value="MEQ7846036.1"/>
    <property type="molecule type" value="Genomic_DNA"/>
</dbReference>
<keyword evidence="2" id="KW-0472">Membrane</keyword>
<evidence type="ECO:0008006" key="5">
    <source>
        <dbReference type="Google" id="ProtNLM"/>
    </source>
</evidence>
<evidence type="ECO:0000313" key="4">
    <source>
        <dbReference type="Proteomes" id="UP001482520"/>
    </source>
</evidence>
<accession>A0ABV1NU50</accession>
<protein>
    <recommendedName>
        <fullName evidence="5">Sensor domain-containing protein</fullName>
    </recommendedName>
</protein>
<keyword evidence="2" id="KW-0812">Transmembrane</keyword>
<feature type="region of interest" description="Disordered" evidence="1">
    <location>
        <begin position="270"/>
        <end position="307"/>
    </location>
</feature>
<keyword evidence="2" id="KW-1133">Transmembrane helix</keyword>
<evidence type="ECO:0000256" key="2">
    <source>
        <dbReference type="SAM" id="Phobius"/>
    </source>
</evidence>
<feature type="compositionally biased region" description="Low complexity" evidence="1">
    <location>
        <begin position="273"/>
        <end position="282"/>
    </location>
</feature>
<name>A0ABV1NU50_9ACTN</name>
<dbReference type="RefSeq" id="WP_349803642.1">
    <property type="nucleotide sequence ID" value="NZ_JBEGDP010000001.1"/>
</dbReference>
<organism evidence="3 4">
    <name type="scientific">Nocardioides kribbensis</name>
    <dbReference type="NCBI Taxonomy" id="305517"/>
    <lineage>
        <taxon>Bacteria</taxon>
        <taxon>Bacillati</taxon>
        <taxon>Actinomycetota</taxon>
        <taxon>Actinomycetes</taxon>
        <taxon>Propionibacteriales</taxon>
        <taxon>Nocardioidaceae</taxon>
        <taxon>Nocardioides</taxon>
    </lineage>
</organism>
<gene>
    <name evidence="3" type="ORF">V6R90_02005</name>
</gene>
<keyword evidence="4" id="KW-1185">Reference proteome</keyword>
<evidence type="ECO:0000256" key="1">
    <source>
        <dbReference type="SAM" id="MobiDB-lite"/>
    </source>
</evidence>
<dbReference type="Proteomes" id="UP001482520">
    <property type="component" value="Unassembled WGS sequence"/>
</dbReference>
<proteinExistence type="predicted"/>